<reference evidence="2 3" key="1">
    <citation type="submission" date="2021-02" db="EMBL/GenBank/DDBJ databases">
        <title>Pan-genome distribution and transcriptional activeness of fungal secondary metabolism genes in Aspergillus section Fumigati.</title>
        <authorList>
            <person name="Takahashi H."/>
            <person name="Umemura M."/>
            <person name="Ninomiya A."/>
            <person name="Kusuya Y."/>
            <person name="Urayama S."/>
            <person name="Shimizu M."/>
            <person name="Watanabe A."/>
            <person name="Kamei K."/>
            <person name="Yaguchi T."/>
            <person name="Hagiwara D."/>
        </authorList>
    </citation>
    <scope>NUCLEOTIDE SEQUENCE [LARGE SCALE GENOMIC DNA]</scope>
    <source>
        <strain evidence="2 3">IFM 47045</strain>
    </source>
</reference>
<dbReference type="GeneID" id="66929589"/>
<name>A0A9P3BT32_ASPVI</name>
<accession>A0A9P3BT32</accession>
<dbReference type="Proteomes" id="UP000710440">
    <property type="component" value="Unassembled WGS sequence"/>
</dbReference>
<proteinExistence type="predicted"/>
<comment type="caution">
    <text evidence="2">The sequence shown here is derived from an EMBL/GenBank/DDBJ whole genome shotgun (WGS) entry which is preliminary data.</text>
</comment>
<keyword evidence="3" id="KW-1185">Reference proteome</keyword>
<sequence>MGKKSKNSNNIRRTVISEAPPYLQAAEISDLEMAESTEPVPDPDPEDISEAIPEAAPELVPELDVQAAPEPDPKPIPNSAFEAAPQLDPKSVSNFGREEIDKAAEEASAKQHEVTDAPATRANKAPEPVSKRAEVTTEAPTILPEPVIIKYNQPNIR</sequence>
<dbReference type="RefSeq" id="XP_043122662.1">
    <property type="nucleotide sequence ID" value="XM_043266727.1"/>
</dbReference>
<dbReference type="EMBL" id="BOPL01000001">
    <property type="protein sequence ID" value="GIJ99475.1"/>
    <property type="molecule type" value="Genomic_DNA"/>
</dbReference>
<protein>
    <submittedName>
        <fullName evidence="2">Uncharacterized protein</fullName>
    </submittedName>
</protein>
<evidence type="ECO:0000313" key="2">
    <source>
        <dbReference type="EMBL" id="GIJ99475.1"/>
    </source>
</evidence>
<organism evidence="2 3">
    <name type="scientific">Aspergillus viridinutans</name>
    <dbReference type="NCBI Taxonomy" id="75553"/>
    <lineage>
        <taxon>Eukaryota</taxon>
        <taxon>Fungi</taxon>
        <taxon>Dikarya</taxon>
        <taxon>Ascomycota</taxon>
        <taxon>Pezizomycotina</taxon>
        <taxon>Eurotiomycetes</taxon>
        <taxon>Eurotiomycetidae</taxon>
        <taxon>Eurotiales</taxon>
        <taxon>Aspergillaceae</taxon>
        <taxon>Aspergillus</taxon>
        <taxon>Aspergillus subgen. Fumigati</taxon>
    </lineage>
</organism>
<feature type="compositionally biased region" description="Acidic residues" evidence="1">
    <location>
        <begin position="29"/>
        <end position="49"/>
    </location>
</feature>
<feature type="compositionally biased region" description="Basic and acidic residues" evidence="1">
    <location>
        <begin position="96"/>
        <end position="115"/>
    </location>
</feature>
<dbReference type="AlphaFoldDB" id="A0A9P3BT32"/>
<dbReference type="OrthoDB" id="3594103at2759"/>
<evidence type="ECO:0000313" key="3">
    <source>
        <dbReference type="Proteomes" id="UP000710440"/>
    </source>
</evidence>
<feature type="region of interest" description="Disordered" evidence="1">
    <location>
        <begin position="1"/>
        <end position="138"/>
    </location>
</feature>
<evidence type="ECO:0000256" key="1">
    <source>
        <dbReference type="SAM" id="MobiDB-lite"/>
    </source>
</evidence>
<gene>
    <name evidence="2" type="ORF">Aspvir_001607</name>
</gene>